<keyword evidence="6" id="KW-0175">Coiled coil</keyword>
<evidence type="ECO:0000256" key="1">
    <source>
        <dbReference type="ARBA" id="ARBA00004496"/>
    </source>
</evidence>
<feature type="region of interest" description="Disordered" evidence="9">
    <location>
        <begin position="80"/>
        <end position="104"/>
    </location>
</feature>
<dbReference type="GO" id="GO:0005737">
    <property type="term" value="C:cytoplasm"/>
    <property type="evidence" value="ECO:0007669"/>
    <property type="project" value="UniProtKB-SubCell"/>
</dbReference>
<gene>
    <name evidence="10" type="ORF">BJY22_003819</name>
</gene>
<dbReference type="Gene3D" id="6.10.250.660">
    <property type="match status" value="1"/>
</dbReference>
<comment type="similarity">
    <text evidence="2">Belongs to the DivIVA family.</text>
</comment>
<reference evidence="10 11" key="1">
    <citation type="submission" date="2020-03" db="EMBL/GenBank/DDBJ databases">
        <title>Sequencing the genomes of 1000 actinobacteria strains.</title>
        <authorList>
            <person name="Klenk H.-P."/>
        </authorList>
    </citation>
    <scope>NUCLEOTIDE SEQUENCE [LARGE SCALE GENOMIC DNA]</scope>
    <source>
        <strain evidence="10 11">DSM 45490</strain>
    </source>
</reference>
<evidence type="ECO:0000256" key="2">
    <source>
        <dbReference type="ARBA" id="ARBA00009008"/>
    </source>
</evidence>
<dbReference type="InterPro" id="IPR007793">
    <property type="entry name" value="DivIVA_fam"/>
</dbReference>
<protein>
    <recommendedName>
        <fullName evidence="3">Cell wall synthesis protein Wag31</fullName>
    </recommendedName>
    <alternativeName>
        <fullName evidence="8">Antigen 84</fullName>
    </alternativeName>
</protein>
<sequence>MLAPEFRVRRIGQRYDCGEVDAFVERIVATAERRSAGPGVTVDEVRGVAFSTPFLGPGYSAEEVDNFLLEAERWLPGRVAPGPAGSPVADGRAPGTSTVGGRPAPRFSAVRLREGYAVDEVDDFVDRVMATVNGLPVSRPVTADEVRRVQFRPVRLTEGYDMEEVDAFLDTAQDWLR</sequence>
<dbReference type="AlphaFoldDB" id="A0A7X5VCQ6"/>
<evidence type="ECO:0000256" key="6">
    <source>
        <dbReference type="ARBA" id="ARBA00023054"/>
    </source>
</evidence>
<keyword evidence="4" id="KW-0963">Cytoplasm</keyword>
<evidence type="ECO:0000256" key="7">
    <source>
        <dbReference type="ARBA" id="ARBA00023306"/>
    </source>
</evidence>
<dbReference type="EMBL" id="JAASRO010000001">
    <property type="protein sequence ID" value="NIK58102.1"/>
    <property type="molecule type" value="Genomic_DNA"/>
</dbReference>
<evidence type="ECO:0000313" key="11">
    <source>
        <dbReference type="Proteomes" id="UP000555407"/>
    </source>
</evidence>
<dbReference type="RefSeq" id="WP_167208640.1">
    <property type="nucleotide sequence ID" value="NZ_JAASRO010000001.1"/>
</dbReference>
<dbReference type="NCBIfam" id="TIGR03544">
    <property type="entry name" value="DivI1A_domain"/>
    <property type="match status" value="3"/>
</dbReference>
<evidence type="ECO:0000256" key="3">
    <source>
        <dbReference type="ARBA" id="ARBA00018787"/>
    </source>
</evidence>
<keyword evidence="11" id="KW-1185">Reference proteome</keyword>
<accession>A0A7X5VCQ6</accession>
<dbReference type="GO" id="GO:0051301">
    <property type="term" value="P:cell division"/>
    <property type="evidence" value="ECO:0007669"/>
    <property type="project" value="UniProtKB-KW"/>
</dbReference>
<dbReference type="Proteomes" id="UP000555407">
    <property type="component" value="Unassembled WGS sequence"/>
</dbReference>
<proteinExistence type="inferred from homology"/>
<evidence type="ECO:0000256" key="9">
    <source>
        <dbReference type="SAM" id="MobiDB-lite"/>
    </source>
</evidence>
<dbReference type="PANTHER" id="PTHR35794">
    <property type="entry name" value="CELL DIVISION PROTEIN DIVIVA"/>
    <property type="match status" value="1"/>
</dbReference>
<keyword evidence="5" id="KW-0132">Cell division</keyword>
<evidence type="ECO:0000256" key="8">
    <source>
        <dbReference type="ARBA" id="ARBA00031737"/>
    </source>
</evidence>
<organism evidence="10 11">
    <name type="scientific">Kribbella shirazensis</name>
    <dbReference type="NCBI Taxonomy" id="1105143"/>
    <lineage>
        <taxon>Bacteria</taxon>
        <taxon>Bacillati</taxon>
        <taxon>Actinomycetota</taxon>
        <taxon>Actinomycetes</taxon>
        <taxon>Propionibacteriales</taxon>
        <taxon>Kribbellaceae</taxon>
        <taxon>Kribbella</taxon>
    </lineage>
</organism>
<evidence type="ECO:0000256" key="5">
    <source>
        <dbReference type="ARBA" id="ARBA00022618"/>
    </source>
</evidence>
<evidence type="ECO:0000256" key="4">
    <source>
        <dbReference type="ARBA" id="ARBA00022490"/>
    </source>
</evidence>
<dbReference type="PANTHER" id="PTHR35794:SF2">
    <property type="entry name" value="CELL DIVISION PROTEIN DIVIVA"/>
    <property type="match status" value="1"/>
</dbReference>
<comment type="caution">
    <text evidence="10">The sequence shown here is derived from an EMBL/GenBank/DDBJ whole genome shotgun (WGS) entry which is preliminary data.</text>
</comment>
<evidence type="ECO:0000313" key="10">
    <source>
        <dbReference type="EMBL" id="NIK58102.1"/>
    </source>
</evidence>
<name>A0A7X5VCQ6_9ACTN</name>
<dbReference type="InterPro" id="IPR019933">
    <property type="entry name" value="DivIVA_domain"/>
</dbReference>
<keyword evidence="7" id="KW-0131">Cell cycle</keyword>
<comment type="subcellular location">
    <subcellularLocation>
        <location evidence="1">Cytoplasm</location>
    </subcellularLocation>
</comment>